<dbReference type="PROSITE" id="PS00893">
    <property type="entry name" value="NUDIX_BOX"/>
    <property type="match status" value="1"/>
</dbReference>
<comment type="caution">
    <text evidence="3">The sequence shown here is derived from an EMBL/GenBank/DDBJ whole genome shotgun (WGS) entry which is preliminary data.</text>
</comment>
<proteinExistence type="predicted"/>
<evidence type="ECO:0000256" key="1">
    <source>
        <dbReference type="ARBA" id="ARBA00022801"/>
    </source>
</evidence>
<keyword evidence="1" id="KW-0378">Hydrolase</keyword>
<dbReference type="GeneID" id="75911149"/>
<dbReference type="PANTHER" id="PTHR12992">
    <property type="entry name" value="NUDIX HYDROLASE"/>
    <property type="match status" value="1"/>
</dbReference>
<gene>
    <name evidence="3" type="ORF">K450DRAFT_221847</name>
</gene>
<evidence type="ECO:0000313" key="4">
    <source>
        <dbReference type="Proteomes" id="UP001206595"/>
    </source>
</evidence>
<dbReference type="RefSeq" id="XP_051448593.1">
    <property type="nucleotide sequence ID" value="XM_051585801.1"/>
</dbReference>
<sequence length="352" mass="39298">MTPIQLAQDSLYTLCSNLTSRRNTTKIHGDTRRACVAIIIRWRRGQYDRTPIDGSKKAQNWLEFIQDKMVQRDGGYPEVLYIRRAKRSGDPWSGDMAFPGGRNEAGETDQDTVVREVREEVGLDLDSDDYVKLGCLDDRELTSLLGGKPIMILSTFVYLQVAPESPQITRQNSEVAATYWIPLHHFLNTKIHISSPIKLPVLPLSPKLPSVFGTVAMPSMIVPVKEENIVLWGLALTMTSELVSYTQNTKEIARHGHVVPLVRMTKAYPKLSQWDLDGFVRLFCFASTGWRVLNGGYHSKISTSWAGGPSIPDYYGSVRRALYVVTALRATAGLTAGGFLAHRIIKAAYGRS</sequence>
<dbReference type="PANTHER" id="PTHR12992:SF44">
    <property type="entry name" value="NUDIX HYDROLASE DOMAIN-CONTAINING PROTEIN"/>
    <property type="match status" value="1"/>
</dbReference>
<dbReference type="InterPro" id="IPR015797">
    <property type="entry name" value="NUDIX_hydrolase-like_dom_sf"/>
</dbReference>
<dbReference type="GO" id="GO:0010945">
    <property type="term" value="F:coenzyme A diphosphatase activity"/>
    <property type="evidence" value="ECO:0007669"/>
    <property type="project" value="InterPro"/>
</dbReference>
<dbReference type="AlphaFoldDB" id="A0AAD5HI16"/>
<dbReference type="PROSITE" id="PS51462">
    <property type="entry name" value="NUDIX"/>
    <property type="match status" value="1"/>
</dbReference>
<evidence type="ECO:0000313" key="3">
    <source>
        <dbReference type="EMBL" id="KAI8583589.1"/>
    </source>
</evidence>
<dbReference type="InterPro" id="IPR020084">
    <property type="entry name" value="NUDIX_hydrolase_CS"/>
</dbReference>
<protein>
    <recommendedName>
        <fullName evidence="2">Nudix hydrolase domain-containing protein</fullName>
    </recommendedName>
</protein>
<reference evidence="3" key="1">
    <citation type="submission" date="2021-06" db="EMBL/GenBank/DDBJ databases">
        <authorList>
            <consortium name="DOE Joint Genome Institute"/>
            <person name="Mondo S.J."/>
            <person name="Amses K.R."/>
            <person name="Simmons D.R."/>
            <person name="Longcore J.E."/>
            <person name="Seto K."/>
            <person name="Alves G.H."/>
            <person name="Bonds A.E."/>
            <person name="Quandt C.A."/>
            <person name="Davis W.J."/>
            <person name="Chang Y."/>
            <person name="Letcher P.M."/>
            <person name="Powell M.J."/>
            <person name="Kuo A."/>
            <person name="Labutti K."/>
            <person name="Pangilinan J."/>
            <person name="Andreopoulos W."/>
            <person name="Tritt A."/>
            <person name="Riley R."/>
            <person name="Hundley H."/>
            <person name="Johnson J."/>
            <person name="Lipzen A."/>
            <person name="Barry K."/>
            <person name="Berbee M.L."/>
            <person name="Buchler N.E."/>
            <person name="Grigoriev I.V."/>
            <person name="Spatafora J.W."/>
            <person name="Stajich J.E."/>
            <person name="James T.Y."/>
        </authorList>
    </citation>
    <scope>NUCLEOTIDE SEQUENCE</scope>
    <source>
        <strain evidence="3">AG</strain>
    </source>
</reference>
<keyword evidence="4" id="KW-1185">Reference proteome</keyword>
<dbReference type="Pfam" id="PF00293">
    <property type="entry name" value="NUDIX"/>
    <property type="match status" value="1"/>
</dbReference>
<dbReference type="EMBL" id="MU620895">
    <property type="protein sequence ID" value="KAI8583589.1"/>
    <property type="molecule type" value="Genomic_DNA"/>
</dbReference>
<dbReference type="InterPro" id="IPR000086">
    <property type="entry name" value="NUDIX_hydrolase_dom"/>
</dbReference>
<dbReference type="Gene3D" id="3.90.79.10">
    <property type="entry name" value="Nucleoside Triphosphate Pyrophosphohydrolase"/>
    <property type="match status" value="1"/>
</dbReference>
<dbReference type="CDD" id="cd03426">
    <property type="entry name" value="NUDIX_CoAse_Nudt7"/>
    <property type="match status" value="1"/>
</dbReference>
<dbReference type="InterPro" id="IPR045121">
    <property type="entry name" value="CoAse"/>
</dbReference>
<reference evidence="3" key="2">
    <citation type="journal article" date="2022" name="Proc. Natl. Acad. Sci. U.S.A.">
        <title>Diploid-dominant life cycles characterize the early evolution of Fungi.</title>
        <authorList>
            <person name="Amses K.R."/>
            <person name="Simmons D.R."/>
            <person name="Longcore J.E."/>
            <person name="Mondo S.J."/>
            <person name="Seto K."/>
            <person name="Jeronimo G.H."/>
            <person name="Bonds A.E."/>
            <person name="Quandt C.A."/>
            <person name="Davis W.J."/>
            <person name="Chang Y."/>
            <person name="Federici B.A."/>
            <person name="Kuo A."/>
            <person name="LaButti K."/>
            <person name="Pangilinan J."/>
            <person name="Andreopoulos W."/>
            <person name="Tritt A."/>
            <person name="Riley R."/>
            <person name="Hundley H."/>
            <person name="Johnson J."/>
            <person name="Lipzen A."/>
            <person name="Barry K."/>
            <person name="Lang B.F."/>
            <person name="Cuomo C.A."/>
            <person name="Buchler N.E."/>
            <person name="Grigoriev I.V."/>
            <person name="Spatafora J.W."/>
            <person name="Stajich J.E."/>
            <person name="James T.Y."/>
        </authorList>
    </citation>
    <scope>NUCLEOTIDE SEQUENCE</scope>
    <source>
        <strain evidence="3">AG</strain>
    </source>
</reference>
<dbReference type="SUPFAM" id="SSF55811">
    <property type="entry name" value="Nudix"/>
    <property type="match status" value="1"/>
</dbReference>
<organism evidence="3 4">
    <name type="scientific">Umbelopsis ramanniana AG</name>
    <dbReference type="NCBI Taxonomy" id="1314678"/>
    <lineage>
        <taxon>Eukaryota</taxon>
        <taxon>Fungi</taxon>
        <taxon>Fungi incertae sedis</taxon>
        <taxon>Mucoromycota</taxon>
        <taxon>Mucoromycotina</taxon>
        <taxon>Umbelopsidomycetes</taxon>
        <taxon>Umbelopsidales</taxon>
        <taxon>Umbelopsidaceae</taxon>
        <taxon>Umbelopsis</taxon>
    </lineage>
</organism>
<accession>A0AAD5HI16</accession>
<evidence type="ECO:0000259" key="2">
    <source>
        <dbReference type="PROSITE" id="PS51462"/>
    </source>
</evidence>
<name>A0AAD5HI16_UMBRA</name>
<feature type="domain" description="Nudix hydrolase" evidence="2">
    <location>
        <begin position="31"/>
        <end position="204"/>
    </location>
</feature>
<dbReference type="Proteomes" id="UP001206595">
    <property type="component" value="Unassembled WGS sequence"/>
</dbReference>